<name>A0ABW3VV65_9ACTN</name>
<dbReference type="EMBL" id="JBHTLX010000005">
    <property type="protein sequence ID" value="MFD1246670.1"/>
    <property type="molecule type" value="Genomic_DNA"/>
</dbReference>
<evidence type="ECO:0000313" key="1">
    <source>
        <dbReference type="EMBL" id="MFD1246670.1"/>
    </source>
</evidence>
<dbReference type="PIRSF" id="PIRSF015736">
    <property type="entry name" value="MI"/>
    <property type="match status" value="1"/>
</dbReference>
<keyword evidence="2" id="KW-1185">Reference proteome</keyword>
<dbReference type="Proteomes" id="UP001597229">
    <property type="component" value="Unassembled WGS sequence"/>
</dbReference>
<dbReference type="InterPro" id="IPR026286">
    <property type="entry name" value="MaiA/AMDase"/>
</dbReference>
<dbReference type="PANTHER" id="PTHR40267">
    <property type="entry name" value="BLR3294 PROTEIN"/>
    <property type="match status" value="1"/>
</dbReference>
<evidence type="ECO:0000313" key="2">
    <source>
        <dbReference type="Proteomes" id="UP001597229"/>
    </source>
</evidence>
<protein>
    <recommendedName>
        <fullName evidence="3">Asp/Glu racemase</fullName>
    </recommendedName>
</protein>
<dbReference type="InterPro" id="IPR053714">
    <property type="entry name" value="Iso_Racemase_Enz_sf"/>
</dbReference>
<dbReference type="Pfam" id="PF17645">
    <property type="entry name" value="Amdase"/>
    <property type="match status" value="1"/>
</dbReference>
<organism evidence="1 2">
    <name type="scientific">Nocardioides ginsengisoli</name>
    <dbReference type="NCBI Taxonomy" id="363868"/>
    <lineage>
        <taxon>Bacteria</taxon>
        <taxon>Bacillati</taxon>
        <taxon>Actinomycetota</taxon>
        <taxon>Actinomycetes</taxon>
        <taxon>Propionibacteriales</taxon>
        <taxon>Nocardioidaceae</taxon>
        <taxon>Nocardioides</taxon>
    </lineage>
</organism>
<reference evidence="2" key="1">
    <citation type="journal article" date="2019" name="Int. J. Syst. Evol. Microbiol.">
        <title>The Global Catalogue of Microorganisms (GCM) 10K type strain sequencing project: providing services to taxonomists for standard genome sequencing and annotation.</title>
        <authorList>
            <consortium name="The Broad Institute Genomics Platform"/>
            <consortium name="The Broad Institute Genome Sequencing Center for Infectious Disease"/>
            <person name="Wu L."/>
            <person name="Ma J."/>
        </authorList>
    </citation>
    <scope>NUCLEOTIDE SEQUENCE [LARGE SCALE GENOMIC DNA]</scope>
    <source>
        <strain evidence="2">CCUG 52478</strain>
    </source>
</reference>
<dbReference type="RefSeq" id="WP_367918874.1">
    <property type="nucleotide sequence ID" value="NZ_BAABAC010000016.1"/>
</dbReference>
<proteinExistence type="predicted"/>
<gene>
    <name evidence="1" type="ORF">ACFQ3F_02605</name>
</gene>
<evidence type="ECO:0008006" key="3">
    <source>
        <dbReference type="Google" id="ProtNLM"/>
    </source>
</evidence>
<dbReference type="PANTHER" id="PTHR40267:SF1">
    <property type="entry name" value="BLR3294 PROTEIN"/>
    <property type="match status" value="1"/>
</dbReference>
<comment type="caution">
    <text evidence="1">The sequence shown here is derived from an EMBL/GenBank/DDBJ whole genome shotgun (WGS) entry which is preliminary data.</text>
</comment>
<dbReference type="Gene3D" id="3.40.50.12500">
    <property type="match status" value="1"/>
</dbReference>
<accession>A0ABW3VV65</accession>
<sequence length="241" mass="24440">MTSSTSVPRRIAMLVPASNTNAEPLTAAVLRDVPEVEVFASRFRLPASLDARIDGAVLGEAVPLVAEVAPDVIAFHGTAGSWTGVDADATLATELAAATGAAAGTTATQAMYAALAALGARSVTVVFPGSDEIVSGIAGELGGRGIDVVGRSTLPTDLTNPQIAALERDSIESLLVGGSREGADAVLCVGTNLRAGYLVDELEQRLGLPVVDSAVAVAWHVLRLAGVTAPVAGWGSLLLRH</sequence>